<evidence type="ECO:0000256" key="2">
    <source>
        <dbReference type="SAM" id="MobiDB-lite"/>
    </source>
</evidence>
<gene>
    <name evidence="3" type="ORF">QBE54_05675</name>
</gene>
<feature type="compositionally biased region" description="Polar residues" evidence="2">
    <location>
        <begin position="11"/>
        <end position="22"/>
    </location>
</feature>
<sequence>MNEEYQEFPVDQSNQNMETQPNQAGSEEVLGEITIAPEIIATLAAITTMKVPGVTGMAGLPQASLSTLIGKRELNKGVKVDVKEKSVNLEISIAVDIGATIIEVARKVQQEVKQVIESKTGMKVNRIDINVREVTYPEKEESVESQG</sequence>
<proteinExistence type="inferred from homology"/>
<dbReference type="Pfam" id="PF03780">
    <property type="entry name" value="Asp23"/>
    <property type="match status" value="1"/>
</dbReference>
<evidence type="ECO:0000313" key="3">
    <source>
        <dbReference type="EMBL" id="WZL75093.1"/>
    </source>
</evidence>
<name>A0ABZ2YBI0_9BACT</name>
<accession>A0ABZ2YBI0</accession>
<dbReference type="Proteomes" id="UP001461341">
    <property type="component" value="Chromosome"/>
</dbReference>
<dbReference type="PANTHER" id="PTHR34297:SF1">
    <property type="entry name" value="ASP23_GLS24 FAMILY ENVELOPE STRESS RESPONSE PROTEIN"/>
    <property type="match status" value="1"/>
</dbReference>
<reference evidence="3 4" key="1">
    <citation type="submission" date="2023-03" db="EMBL/GenBank/DDBJ databases">
        <title>Novel Species.</title>
        <authorList>
            <person name="Ma S."/>
        </authorList>
    </citation>
    <scope>NUCLEOTIDE SEQUENCE [LARGE SCALE GENOMIC DNA]</scope>
    <source>
        <strain evidence="3 4">B11</strain>
    </source>
</reference>
<comment type="similarity">
    <text evidence="1">Belongs to the asp23 family.</text>
</comment>
<dbReference type="PANTHER" id="PTHR34297">
    <property type="entry name" value="HYPOTHETICAL CYTOSOLIC PROTEIN-RELATED"/>
    <property type="match status" value="1"/>
</dbReference>
<evidence type="ECO:0000313" key="4">
    <source>
        <dbReference type="Proteomes" id="UP001461341"/>
    </source>
</evidence>
<evidence type="ECO:0000256" key="1">
    <source>
        <dbReference type="ARBA" id="ARBA00005721"/>
    </source>
</evidence>
<protein>
    <submittedName>
        <fullName evidence="3">Asp23/Gls24 family envelope stress response protein</fullName>
    </submittedName>
</protein>
<keyword evidence="4" id="KW-1185">Reference proteome</keyword>
<dbReference type="EMBL" id="CP121689">
    <property type="protein sequence ID" value="WZL75093.1"/>
    <property type="molecule type" value="Genomic_DNA"/>
</dbReference>
<dbReference type="InterPro" id="IPR005531">
    <property type="entry name" value="Asp23"/>
</dbReference>
<dbReference type="RefSeq" id="WP_369017239.1">
    <property type="nucleotide sequence ID" value="NZ_CP121689.1"/>
</dbReference>
<organism evidence="3 4">
    <name type="scientific">Thermatribacter velox</name>
    <dbReference type="NCBI Taxonomy" id="3039681"/>
    <lineage>
        <taxon>Bacteria</taxon>
        <taxon>Pseudomonadati</taxon>
        <taxon>Atribacterota</taxon>
        <taxon>Atribacteria</taxon>
        <taxon>Atribacterales</taxon>
        <taxon>Thermatribacteraceae</taxon>
        <taxon>Thermatribacter</taxon>
    </lineage>
</organism>
<feature type="region of interest" description="Disordered" evidence="2">
    <location>
        <begin position="1"/>
        <end position="22"/>
    </location>
</feature>